<evidence type="ECO:0000256" key="2">
    <source>
        <dbReference type="SAM" id="Phobius"/>
    </source>
</evidence>
<proteinExistence type="predicted"/>
<keyword evidence="4" id="KW-1185">Reference proteome</keyword>
<feature type="compositionally biased region" description="Basic residues" evidence="1">
    <location>
        <begin position="430"/>
        <end position="444"/>
    </location>
</feature>
<dbReference type="OrthoDB" id="384723at2759"/>
<feature type="transmembrane region" description="Helical" evidence="2">
    <location>
        <begin position="1178"/>
        <end position="1202"/>
    </location>
</feature>
<accession>V7PRA8</accession>
<gene>
    <name evidence="3" type="ORF">YYC_01203</name>
</gene>
<protein>
    <submittedName>
        <fullName evidence="3">Uncharacterized protein</fullName>
    </submittedName>
</protein>
<dbReference type="Proteomes" id="UP000018538">
    <property type="component" value="Unassembled WGS sequence"/>
</dbReference>
<organism evidence="3 4">
    <name type="scientific">Plasmodium yoelii 17X</name>
    <dbReference type="NCBI Taxonomy" id="1323249"/>
    <lineage>
        <taxon>Eukaryota</taxon>
        <taxon>Sar</taxon>
        <taxon>Alveolata</taxon>
        <taxon>Apicomplexa</taxon>
        <taxon>Aconoidasida</taxon>
        <taxon>Haemosporida</taxon>
        <taxon>Plasmodiidae</taxon>
        <taxon>Plasmodium</taxon>
        <taxon>Plasmodium (Vinckeia)</taxon>
    </lineage>
</organism>
<feature type="region of interest" description="Disordered" evidence="1">
    <location>
        <begin position="430"/>
        <end position="449"/>
    </location>
</feature>
<keyword evidence="2" id="KW-1133">Transmembrane helix</keyword>
<evidence type="ECO:0000313" key="4">
    <source>
        <dbReference type="Proteomes" id="UP000018538"/>
    </source>
</evidence>
<dbReference type="AlphaFoldDB" id="V7PRA8"/>
<sequence>MKVSSAHSLLTKDENIQLVKHPINIKKKKKNNKILFYLKYESKINSLLQNGTEIKRITNSKIGEDIKVYNNNDHVNDEKKTHPYHGSSLYLNSSEKYDKNINAQNLNNMSIKPEILSYNYIIQSPPGKKKQPRADKSIILNKIIKNNKYEINKFNNSYLSSINYNNNSFVKNKKQYIHSSETISPNINGIKSNSKNNYIDMQTNIIENELKQKYYCSDKDAMHASIPKEEPNLIKNCCDIKNNRNYIEEYDSSSKNLLQIYKHRYLQNISKNSIIKSSYKYSEQSRIDKYDHNLSNINKEYYTNDIVKNNLNPKYNLDANIISIRDSIKYSNILHSQQNNTSEHIKNIHTTSQENKPYILSFQNINQNDNIKNISNVNIIRKNANSFINNYNINTKNAKLVQKEFEKNDKYPQINTFSLYPNFNRKIKHNAKKKTKRKKKKKKLCNQPIEKSNSVEISDSYFKTDMHKKEHEDVINTLKKIHQEKQNDIKNILVEELKNDIYTTIFERKQDLEKSENTNNKKSNLKNISHFNIDTKPIEDQNYNNTLNSDNLELSHLDSDLSEIIYLEKEEANIKYNNRSNIDKNNSKFNNLTDSLNAIPKINTNPNILQNAIIKEKEIQEDILKKIKKNEDISKNGNFPNLTTKNEKNNSSYEKYHNKKEEKQIILNNNKKYIVKNKSKIIIKKLDKLNSKEYISIKIENNKSCRKNHTEKRNIPLNKNEKNLMPNRIVNFYSNENISKFYSSYSTLIKQKKFETVKCNSNSEPYSTALNNYVKNEIKHTEIKLFFPVFFFVHKNEIHVNERISIYTNIADNINQTIFNILKYQKISLLFHIFLYTLNMFSFYKLLKNKTLFEDNNNNAKTMIYVIYIIIVELYIFILNIFYYFFIKHHIREIIFSLDKANLVYALDKVFPQYTSIFKQIFLSANKNTYNLVFQEIQKYENSQEQISIIQYIKSIQNSNYKAKNKQKVDSKNNKEYNQNDSYIFNINELYNNSNNANPSLHYICNVSNVMNKKEVDEGDITNMLTQNKNNDKISNNTLFFNKPFPYIKKETMDIHNVHSNRKDISTNAYIYSSSNANKNYNFSQFNDTTRHELMKQKNNIEQIYFNTKLEKKNSTEENIKDLIFLILKKQKKQKLNTFLFLKLRTYYNFLIIIIMSLLIYSIYFFQNGDLFNFPMQPNTPCFILISFIVLFQLILCIILEIKTIFIQKINKFLNSRIKNLDYEMNTYFSCLH</sequence>
<feature type="transmembrane region" description="Helical" evidence="2">
    <location>
        <begin position="864"/>
        <end position="886"/>
    </location>
</feature>
<feature type="transmembrane region" description="Helical" evidence="2">
    <location>
        <begin position="1147"/>
        <end position="1166"/>
    </location>
</feature>
<evidence type="ECO:0000256" key="1">
    <source>
        <dbReference type="SAM" id="MobiDB-lite"/>
    </source>
</evidence>
<keyword evidence="2" id="KW-0812">Transmembrane</keyword>
<reference evidence="3 4" key="1">
    <citation type="submission" date="2013-11" db="EMBL/GenBank/DDBJ databases">
        <title>The Genome Sequence of Plasmodium yoelii 17X.</title>
        <authorList>
            <consortium name="The Broad Institute Genomics Platform"/>
            <consortium name="The Broad Institute Genome Sequencing Center for Infectious Disease"/>
            <person name="Neafsey D."/>
            <person name="Adams J."/>
            <person name="Walker B."/>
            <person name="Young S.K."/>
            <person name="Zeng Q."/>
            <person name="Gargeya S."/>
            <person name="Fitzgerald M."/>
            <person name="Haas B."/>
            <person name="Abouelleil A."/>
            <person name="Alvarado L."/>
            <person name="Chapman S.B."/>
            <person name="Gainer-Dewar J."/>
            <person name="Goldberg J."/>
            <person name="Griggs A."/>
            <person name="Gujja S."/>
            <person name="Hansen M."/>
            <person name="Howarth C."/>
            <person name="Imamovic A."/>
            <person name="Ireland A."/>
            <person name="Larimer J."/>
            <person name="McCowan C."/>
            <person name="Murphy C."/>
            <person name="Pearson M."/>
            <person name="Poon T.W."/>
            <person name="Priest M."/>
            <person name="Roberts A."/>
            <person name="Saif S."/>
            <person name="Shea T."/>
            <person name="Sykes S."/>
            <person name="Wortman J."/>
            <person name="Nusbaum C."/>
            <person name="Birren B."/>
        </authorList>
    </citation>
    <scope>NUCLEOTIDE SEQUENCE [LARGE SCALE GENOMIC DNA]</scope>
    <source>
        <strain evidence="3 4">17X</strain>
    </source>
</reference>
<evidence type="ECO:0000313" key="3">
    <source>
        <dbReference type="EMBL" id="ETB61272.1"/>
    </source>
</evidence>
<keyword evidence="2" id="KW-0472">Membrane</keyword>
<name>V7PRA8_PLAYE</name>
<dbReference type="EMBL" id="KI635736">
    <property type="protein sequence ID" value="ETB61272.1"/>
    <property type="molecule type" value="Genomic_DNA"/>
</dbReference>